<sequence>MSQKPEKPTLSGQRIKTRKRVHKFLDAAGSKLDYRRYGEVIFDILLAGGILAPGGTLIVDVDIAKPSQTDICIFAAPNNIDVLKNYAQLITKLIRRYKYLEKTLEDEFKKVLIFLKGFTPDNRQKLARVTAVLLAGGQVPASVLGNALQDHLVKDGIALQFLLDVFQTWLEEKDPSTLWAVLRKSGIDSRLMEFFPVSKRSPENFTATFKAHGISQLLDYQRAQEASSVKKDLQQQVINQLKNEVGVKEIITSVKEYMTKYSLPEHDVAVLLWTTQMSGMDWNKKEELVADQALKHLKQYTPLLEAFTTTPRAEVALLVKVQEFCYDNMNFMKVFQKIVILFYKTDVLSEDSILKWYKGAHSPKGKSVFLDQMKRFVDWLQSAEEGEERTPGSGSRSLRWAKNRAFCLRQRVRRRGLKGAKCGHETTQDGAHHVEAPLTTTLVHISPLSPSAAANATTTTTAAAAATS</sequence>
<dbReference type="EMBL" id="JABSTQ010011276">
    <property type="protein sequence ID" value="KAG0413286.1"/>
    <property type="molecule type" value="Genomic_DNA"/>
</dbReference>
<evidence type="ECO:0000313" key="1">
    <source>
        <dbReference type="EMBL" id="KAG0413286.1"/>
    </source>
</evidence>
<proteinExistence type="predicted"/>
<evidence type="ECO:0000313" key="2">
    <source>
        <dbReference type="Proteomes" id="UP000805193"/>
    </source>
</evidence>
<protein>
    <submittedName>
        <fullName evidence="1">Uncharacterized protein</fullName>
    </submittedName>
</protein>
<organism evidence="1 2">
    <name type="scientific">Ixodes persulcatus</name>
    <name type="common">Taiga tick</name>
    <dbReference type="NCBI Taxonomy" id="34615"/>
    <lineage>
        <taxon>Eukaryota</taxon>
        <taxon>Metazoa</taxon>
        <taxon>Ecdysozoa</taxon>
        <taxon>Arthropoda</taxon>
        <taxon>Chelicerata</taxon>
        <taxon>Arachnida</taxon>
        <taxon>Acari</taxon>
        <taxon>Parasitiformes</taxon>
        <taxon>Ixodida</taxon>
        <taxon>Ixodoidea</taxon>
        <taxon>Ixodidae</taxon>
        <taxon>Ixodinae</taxon>
        <taxon>Ixodes</taxon>
    </lineage>
</organism>
<name>A0AC60P1U9_IXOPE</name>
<gene>
    <name evidence="1" type="ORF">HPB47_009565</name>
</gene>
<keyword evidence="2" id="KW-1185">Reference proteome</keyword>
<reference evidence="1 2" key="1">
    <citation type="journal article" date="2020" name="Cell">
        <title>Large-Scale Comparative Analyses of Tick Genomes Elucidate Their Genetic Diversity and Vector Capacities.</title>
        <authorList>
            <consortium name="Tick Genome and Microbiome Consortium (TIGMIC)"/>
            <person name="Jia N."/>
            <person name="Wang J."/>
            <person name="Shi W."/>
            <person name="Du L."/>
            <person name="Sun Y."/>
            <person name="Zhan W."/>
            <person name="Jiang J.F."/>
            <person name="Wang Q."/>
            <person name="Zhang B."/>
            <person name="Ji P."/>
            <person name="Bell-Sakyi L."/>
            <person name="Cui X.M."/>
            <person name="Yuan T.T."/>
            <person name="Jiang B.G."/>
            <person name="Yang W.F."/>
            <person name="Lam T.T."/>
            <person name="Chang Q.C."/>
            <person name="Ding S.J."/>
            <person name="Wang X.J."/>
            <person name="Zhu J.G."/>
            <person name="Ruan X.D."/>
            <person name="Zhao L."/>
            <person name="Wei J.T."/>
            <person name="Ye R.Z."/>
            <person name="Que T.C."/>
            <person name="Du C.H."/>
            <person name="Zhou Y.H."/>
            <person name="Cheng J.X."/>
            <person name="Dai P.F."/>
            <person name="Guo W.B."/>
            <person name="Han X.H."/>
            <person name="Huang E.J."/>
            <person name="Li L.F."/>
            <person name="Wei W."/>
            <person name="Gao Y.C."/>
            <person name="Liu J.Z."/>
            <person name="Shao H.Z."/>
            <person name="Wang X."/>
            <person name="Wang C.C."/>
            <person name="Yang T.C."/>
            <person name="Huo Q.B."/>
            <person name="Li W."/>
            <person name="Chen H.Y."/>
            <person name="Chen S.E."/>
            <person name="Zhou L.G."/>
            <person name="Ni X.B."/>
            <person name="Tian J.H."/>
            <person name="Sheng Y."/>
            <person name="Liu T."/>
            <person name="Pan Y.S."/>
            <person name="Xia L.Y."/>
            <person name="Li J."/>
            <person name="Zhao F."/>
            <person name="Cao W.C."/>
        </authorList>
    </citation>
    <scope>NUCLEOTIDE SEQUENCE [LARGE SCALE GENOMIC DNA]</scope>
    <source>
        <strain evidence="1">Iper-2018</strain>
    </source>
</reference>
<accession>A0AC60P1U9</accession>
<comment type="caution">
    <text evidence="1">The sequence shown here is derived from an EMBL/GenBank/DDBJ whole genome shotgun (WGS) entry which is preliminary data.</text>
</comment>
<dbReference type="Proteomes" id="UP000805193">
    <property type="component" value="Unassembled WGS sequence"/>
</dbReference>